<dbReference type="RefSeq" id="WP_182161298.1">
    <property type="nucleotide sequence ID" value="NZ_JACEZT010000004.1"/>
</dbReference>
<dbReference type="Pfam" id="PF03929">
    <property type="entry name" value="PepSY_TM"/>
    <property type="match status" value="1"/>
</dbReference>
<comment type="caution">
    <text evidence="2">The sequence shown here is derived from an EMBL/GenBank/DDBJ whole genome shotgun (WGS) entry which is preliminary data.</text>
</comment>
<sequence>MLTGLLRARLRTLHLYVSLIFGAIFILAGLTGAAIAWTDELDAALNPALLRSHGAAGKVDAAPTPAQAEAAVERLSAAPGYGRPTMLQLPYAADDVYVAWYRKPNPNKGSFDTSRTRQVMLDRYTLAILGERNYGEFGLSPALLMPTLFHLHRFLFAGEVGKTVTGICGLLLTLTSLLGLVLWWPKHTLSSLRKALRVHGAPTSRQFHYSLHRSAGFFLTPVLAVLGFTGMAMNLPEWVRPVVGAVATLEHEGKATNGPAALGRQPVSVAAALEAAQQRMPQGRLTRLSLGSARAPYEIRLRQPDEIRAGDGSTRVSVDAYSGAVLRVRDPLAAASGDTFFNWQFPLHTGEAFGPAGRVLVSLCGLAPLAFMITGLVLWLGRRRQRGGSIAANN</sequence>
<dbReference type="PANTHER" id="PTHR34219">
    <property type="entry name" value="IRON-REGULATED INNER MEMBRANE PROTEIN-RELATED"/>
    <property type="match status" value="1"/>
</dbReference>
<evidence type="ECO:0000256" key="1">
    <source>
        <dbReference type="SAM" id="Phobius"/>
    </source>
</evidence>
<evidence type="ECO:0000313" key="3">
    <source>
        <dbReference type="Proteomes" id="UP000534388"/>
    </source>
</evidence>
<keyword evidence="1" id="KW-1133">Transmembrane helix</keyword>
<organism evidence="2 3">
    <name type="scientific">Rugamonas brunnea</name>
    <dbReference type="NCBI Taxonomy" id="2758569"/>
    <lineage>
        <taxon>Bacteria</taxon>
        <taxon>Pseudomonadati</taxon>
        <taxon>Pseudomonadota</taxon>
        <taxon>Betaproteobacteria</taxon>
        <taxon>Burkholderiales</taxon>
        <taxon>Oxalobacteraceae</taxon>
        <taxon>Telluria group</taxon>
        <taxon>Rugamonas</taxon>
    </lineage>
</organism>
<proteinExistence type="predicted"/>
<keyword evidence="3" id="KW-1185">Reference proteome</keyword>
<feature type="transmembrane region" description="Helical" evidence="1">
    <location>
        <begin position="12"/>
        <end position="37"/>
    </location>
</feature>
<keyword evidence="1" id="KW-0812">Transmembrane</keyword>
<dbReference type="AlphaFoldDB" id="A0A7W2EQZ5"/>
<feature type="transmembrane region" description="Helical" evidence="1">
    <location>
        <begin position="164"/>
        <end position="184"/>
    </location>
</feature>
<name>A0A7W2EQZ5_9BURK</name>
<gene>
    <name evidence="2" type="ORF">H3H37_08250</name>
</gene>
<reference evidence="2 3" key="1">
    <citation type="submission" date="2020-07" db="EMBL/GenBank/DDBJ databases">
        <title>Novel species isolated from subtropical streams in China.</title>
        <authorList>
            <person name="Lu H."/>
        </authorList>
    </citation>
    <scope>NUCLEOTIDE SEQUENCE [LARGE SCALE GENOMIC DNA]</scope>
    <source>
        <strain evidence="2 3">LX20W</strain>
    </source>
</reference>
<dbReference type="InterPro" id="IPR005625">
    <property type="entry name" value="PepSY-ass_TM"/>
</dbReference>
<protein>
    <submittedName>
        <fullName evidence="2">PepSY domain-containing protein</fullName>
    </submittedName>
</protein>
<accession>A0A7W2EQZ5</accession>
<keyword evidence="1" id="KW-0472">Membrane</keyword>
<dbReference type="PANTHER" id="PTHR34219:SF3">
    <property type="entry name" value="BLL7967 PROTEIN"/>
    <property type="match status" value="1"/>
</dbReference>
<feature type="transmembrane region" description="Helical" evidence="1">
    <location>
        <begin position="215"/>
        <end position="233"/>
    </location>
</feature>
<evidence type="ECO:0000313" key="2">
    <source>
        <dbReference type="EMBL" id="MBA5637045.1"/>
    </source>
</evidence>
<dbReference type="EMBL" id="JACEZT010000004">
    <property type="protein sequence ID" value="MBA5637045.1"/>
    <property type="molecule type" value="Genomic_DNA"/>
</dbReference>
<dbReference type="Proteomes" id="UP000534388">
    <property type="component" value="Unassembled WGS sequence"/>
</dbReference>
<feature type="transmembrane region" description="Helical" evidence="1">
    <location>
        <begin position="359"/>
        <end position="380"/>
    </location>
</feature>